<evidence type="ECO:0000313" key="2">
    <source>
        <dbReference type="EMBL" id="GAH98039.1"/>
    </source>
</evidence>
<comment type="caution">
    <text evidence="2">The sequence shown here is derived from an EMBL/GenBank/DDBJ whole genome shotgun (WGS) entry which is preliminary data.</text>
</comment>
<feature type="transmembrane region" description="Helical" evidence="1">
    <location>
        <begin position="125"/>
        <end position="143"/>
    </location>
</feature>
<keyword evidence="1" id="KW-1133">Transmembrane helix</keyword>
<gene>
    <name evidence="2" type="ORF">S06H3_04522</name>
</gene>
<name>X1L6I7_9ZZZZ</name>
<keyword evidence="1" id="KW-0812">Transmembrane</keyword>
<proteinExistence type="predicted"/>
<keyword evidence="1" id="KW-0472">Membrane</keyword>
<evidence type="ECO:0000256" key="1">
    <source>
        <dbReference type="SAM" id="Phobius"/>
    </source>
</evidence>
<protein>
    <submittedName>
        <fullName evidence="2">Uncharacterized protein</fullName>
    </submittedName>
</protein>
<sequence length="150" mass="16473">MQVQVGNVIYPLAEGQPLPIAVGDTIRVFHSFSYKLPEAGDVEIWASLYKYTLGILNREGKAQTKQTVTLEKALDWKDYSGEIDILVGDIDAGTYGLICELPDYDVDDSIDDCLEVAAVPGIMDMIGPLLVIGLMAIMVPMMAPMMKEEM</sequence>
<reference evidence="2" key="1">
    <citation type="journal article" date="2014" name="Front. Microbiol.">
        <title>High frequency of phylogenetically diverse reductive dehalogenase-homologous genes in deep subseafloor sedimentary metagenomes.</title>
        <authorList>
            <person name="Kawai M."/>
            <person name="Futagami T."/>
            <person name="Toyoda A."/>
            <person name="Takaki Y."/>
            <person name="Nishi S."/>
            <person name="Hori S."/>
            <person name="Arai W."/>
            <person name="Tsubouchi T."/>
            <person name="Morono Y."/>
            <person name="Uchiyama I."/>
            <person name="Ito T."/>
            <person name="Fujiyama A."/>
            <person name="Inagaki F."/>
            <person name="Takami H."/>
        </authorList>
    </citation>
    <scope>NUCLEOTIDE SEQUENCE</scope>
    <source>
        <strain evidence="2">Expedition CK06-06</strain>
    </source>
</reference>
<accession>X1L6I7</accession>
<organism evidence="2">
    <name type="scientific">marine sediment metagenome</name>
    <dbReference type="NCBI Taxonomy" id="412755"/>
    <lineage>
        <taxon>unclassified sequences</taxon>
        <taxon>metagenomes</taxon>
        <taxon>ecological metagenomes</taxon>
    </lineage>
</organism>
<dbReference type="AlphaFoldDB" id="X1L6I7"/>
<dbReference type="EMBL" id="BARV01001594">
    <property type="protein sequence ID" value="GAH98039.1"/>
    <property type="molecule type" value="Genomic_DNA"/>
</dbReference>